<gene>
    <name evidence="5" type="ORF">GCM10007368_05710</name>
</gene>
<keyword evidence="6" id="KW-1185">Reference proteome</keyword>
<evidence type="ECO:0000313" key="6">
    <source>
        <dbReference type="Proteomes" id="UP000632535"/>
    </source>
</evidence>
<dbReference type="PANTHER" id="PTHR45947">
    <property type="entry name" value="SULFOQUINOVOSYL TRANSFERASE SQD2"/>
    <property type="match status" value="1"/>
</dbReference>
<dbReference type="PANTHER" id="PTHR45947:SF3">
    <property type="entry name" value="SULFOQUINOVOSYL TRANSFERASE SQD2"/>
    <property type="match status" value="1"/>
</dbReference>
<organism evidence="5 6">
    <name type="scientific">Isoptericola cucumis</name>
    <dbReference type="NCBI Taxonomy" id="1776856"/>
    <lineage>
        <taxon>Bacteria</taxon>
        <taxon>Bacillati</taxon>
        <taxon>Actinomycetota</taxon>
        <taxon>Actinomycetes</taxon>
        <taxon>Micrococcales</taxon>
        <taxon>Promicromonosporaceae</taxon>
        <taxon>Isoptericola</taxon>
    </lineage>
</organism>
<dbReference type="Proteomes" id="UP000632535">
    <property type="component" value="Unassembled WGS sequence"/>
</dbReference>
<dbReference type="Pfam" id="PF13439">
    <property type="entry name" value="Glyco_transf_4"/>
    <property type="match status" value="1"/>
</dbReference>
<dbReference type="Gene3D" id="3.40.50.2000">
    <property type="entry name" value="Glycogen Phosphorylase B"/>
    <property type="match status" value="2"/>
</dbReference>
<evidence type="ECO:0000256" key="1">
    <source>
        <dbReference type="ARBA" id="ARBA00021292"/>
    </source>
</evidence>
<dbReference type="EMBL" id="BMDG01000002">
    <property type="protein sequence ID" value="GGI05349.1"/>
    <property type="molecule type" value="Genomic_DNA"/>
</dbReference>
<evidence type="ECO:0000313" key="5">
    <source>
        <dbReference type="EMBL" id="GGI05349.1"/>
    </source>
</evidence>
<evidence type="ECO:0000259" key="4">
    <source>
        <dbReference type="Pfam" id="PF13439"/>
    </source>
</evidence>
<protein>
    <recommendedName>
        <fullName evidence="1">D-inositol 3-phosphate glycosyltransferase</fullName>
    </recommendedName>
</protein>
<feature type="domain" description="Glycosyltransferase subfamily 4-like N-terminal" evidence="4">
    <location>
        <begin position="38"/>
        <end position="211"/>
    </location>
</feature>
<reference evidence="6" key="1">
    <citation type="journal article" date="2019" name="Int. J. Syst. Evol. Microbiol.">
        <title>The Global Catalogue of Microorganisms (GCM) 10K type strain sequencing project: providing services to taxonomists for standard genome sequencing and annotation.</title>
        <authorList>
            <consortium name="The Broad Institute Genomics Platform"/>
            <consortium name="The Broad Institute Genome Sequencing Center for Infectious Disease"/>
            <person name="Wu L."/>
            <person name="Ma J."/>
        </authorList>
    </citation>
    <scope>NUCLEOTIDE SEQUENCE [LARGE SCALE GENOMIC DNA]</scope>
    <source>
        <strain evidence="6">CCM 8653</strain>
    </source>
</reference>
<name>A0ABQ2B329_9MICO</name>
<sequence>MTAPTTDPVTATGDPRATVRRAAYVSVDPGVPVFGRKGSSVHVQAVLRELVRAGVEVHVVTTRRGGDVPADLAGIAVHEVPVARSATTAEREKALQVADGRVGALLDTLRAAGPLDLVYERYSLWGRAATGWARDAGVPSVLEVNAPLVAEQRTHRELVDEAGAERCARAAIGAATAVVAVSRPVATWAAERAGSRSGHVHVLSNGVDTARITPAPAGRAPASGAARDAFTVLFVGTLKPWHGLDVLVDAFADVRRRVPRARLLLVGDGPEREAVLDRARALGAGDAVTSTGAVAPAEIPPLLHRADVAVAPYPALDDFYFSPLKVYEYLAAGLPVVASAVGELPGALGHGSTGRLVPPGDPTALADALVDLAREPRARTVLGARAREAAVERHDWSVVVDRALAHAGVTTHTAVGAAVGAARPGEAHRG</sequence>
<keyword evidence="2" id="KW-0328">Glycosyltransferase</keyword>
<dbReference type="Pfam" id="PF13692">
    <property type="entry name" value="Glyco_trans_1_4"/>
    <property type="match status" value="1"/>
</dbReference>
<dbReference type="InterPro" id="IPR028098">
    <property type="entry name" value="Glyco_trans_4-like_N"/>
</dbReference>
<evidence type="ECO:0000256" key="2">
    <source>
        <dbReference type="ARBA" id="ARBA00022676"/>
    </source>
</evidence>
<keyword evidence="3 5" id="KW-0808">Transferase</keyword>
<dbReference type="SUPFAM" id="SSF53756">
    <property type="entry name" value="UDP-Glycosyltransferase/glycogen phosphorylase"/>
    <property type="match status" value="1"/>
</dbReference>
<dbReference type="CDD" id="cd03801">
    <property type="entry name" value="GT4_PimA-like"/>
    <property type="match status" value="1"/>
</dbReference>
<evidence type="ECO:0000256" key="3">
    <source>
        <dbReference type="ARBA" id="ARBA00022679"/>
    </source>
</evidence>
<accession>A0ABQ2B329</accession>
<dbReference type="InterPro" id="IPR050194">
    <property type="entry name" value="Glycosyltransferase_grp1"/>
</dbReference>
<dbReference type="GO" id="GO:0016740">
    <property type="term" value="F:transferase activity"/>
    <property type="evidence" value="ECO:0007669"/>
    <property type="project" value="UniProtKB-KW"/>
</dbReference>
<dbReference type="RefSeq" id="WP_188522154.1">
    <property type="nucleotide sequence ID" value="NZ_BMDG01000002.1"/>
</dbReference>
<comment type="caution">
    <text evidence="5">The sequence shown here is derived from an EMBL/GenBank/DDBJ whole genome shotgun (WGS) entry which is preliminary data.</text>
</comment>
<proteinExistence type="predicted"/>